<feature type="non-terminal residue" evidence="2">
    <location>
        <position position="82"/>
    </location>
</feature>
<dbReference type="PANTHER" id="PTHR12877">
    <property type="entry name" value="RHO GUANINE NUCLEOTIDE EXCHANGE FACTOR"/>
    <property type="match status" value="1"/>
</dbReference>
<evidence type="ECO:0000313" key="2">
    <source>
        <dbReference type="EMBL" id="CEK58492.1"/>
    </source>
</evidence>
<protein>
    <submittedName>
        <fullName evidence="2">Uncharacterized protein</fullName>
    </submittedName>
</protein>
<proteinExistence type="predicted"/>
<organism evidence="2">
    <name type="scientific">Arion vulgaris</name>
    <dbReference type="NCBI Taxonomy" id="1028688"/>
    <lineage>
        <taxon>Eukaryota</taxon>
        <taxon>Metazoa</taxon>
        <taxon>Spiralia</taxon>
        <taxon>Lophotrochozoa</taxon>
        <taxon>Mollusca</taxon>
        <taxon>Gastropoda</taxon>
        <taxon>Heterobranchia</taxon>
        <taxon>Euthyneura</taxon>
        <taxon>Panpulmonata</taxon>
        <taxon>Eupulmonata</taxon>
        <taxon>Stylommatophora</taxon>
        <taxon>Helicina</taxon>
        <taxon>Arionoidea</taxon>
        <taxon>Arionidae</taxon>
        <taxon>Arion</taxon>
    </lineage>
</organism>
<dbReference type="AlphaFoldDB" id="A0A0B6YQU5"/>
<dbReference type="GO" id="GO:0005085">
    <property type="term" value="F:guanyl-nucleotide exchange factor activity"/>
    <property type="evidence" value="ECO:0007669"/>
    <property type="project" value="UniProtKB-KW"/>
</dbReference>
<accession>A0A0B6YQU5</accession>
<dbReference type="EMBL" id="HACG01011627">
    <property type="protein sequence ID" value="CEK58492.1"/>
    <property type="molecule type" value="Transcribed_RNA"/>
</dbReference>
<sequence>WNVSHPTLKSFGTSWVKFQFIHEENLWLSCANELFQLEIDSLETQNAFKLSTNHMSPIEQIVKSGVGIWVSFHGSSVIKLFH</sequence>
<name>A0A0B6YQU5_9EUPU</name>
<dbReference type="PANTHER" id="PTHR12877:SF15">
    <property type="entry name" value="RHO GUANINE NUCLEOTIDE EXCHANGE FACTOR 17"/>
    <property type="match status" value="1"/>
</dbReference>
<feature type="non-terminal residue" evidence="2">
    <location>
        <position position="1"/>
    </location>
</feature>
<dbReference type="GO" id="GO:0030036">
    <property type="term" value="P:actin cytoskeleton organization"/>
    <property type="evidence" value="ECO:0007669"/>
    <property type="project" value="TreeGrafter"/>
</dbReference>
<gene>
    <name evidence="2" type="primary">ORF33291</name>
</gene>
<dbReference type="InterPro" id="IPR039919">
    <property type="entry name" value="ARHGEF10/ARHGEF17"/>
</dbReference>
<evidence type="ECO:0000256" key="1">
    <source>
        <dbReference type="ARBA" id="ARBA00022658"/>
    </source>
</evidence>
<reference evidence="2" key="1">
    <citation type="submission" date="2014-12" db="EMBL/GenBank/DDBJ databases">
        <title>Insight into the proteome of Arion vulgaris.</title>
        <authorList>
            <person name="Aradska J."/>
            <person name="Bulat T."/>
            <person name="Smidak R."/>
            <person name="Sarate P."/>
            <person name="Gangsoo J."/>
            <person name="Sialana F."/>
            <person name="Bilban M."/>
            <person name="Lubec G."/>
        </authorList>
    </citation>
    <scope>NUCLEOTIDE SEQUENCE</scope>
    <source>
        <tissue evidence="2">Skin</tissue>
    </source>
</reference>
<dbReference type="Pfam" id="PF19056">
    <property type="entry name" value="WD40_2"/>
    <property type="match status" value="1"/>
</dbReference>
<keyword evidence="1" id="KW-0344">Guanine-nucleotide releasing factor</keyword>